<name>A0A1W9S4I9_9BACT</name>
<protein>
    <recommendedName>
        <fullName evidence="2">LytR/CpsA/Psr regulator C-terminal domain-containing protein</fullName>
    </recommendedName>
</protein>
<proteinExistence type="predicted"/>
<gene>
    <name evidence="3" type="ORF">B6D57_00400</name>
</gene>
<dbReference type="AlphaFoldDB" id="A0A1W9S4I9"/>
<dbReference type="Gene3D" id="3.30.70.2390">
    <property type="match status" value="1"/>
</dbReference>
<organism evidence="3 4">
    <name type="scientific">Candidatus Coatesbacteria bacterium 4484_99</name>
    <dbReference type="NCBI Taxonomy" id="1970774"/>
    <lineage>
        <taxon>Bacteria</taxon>
        <taxon>Candidatus Coatesiibacteriota</taxon>
    </lineage>
</organism>
<reference evidence="4" key="1">
    <citation type="submission" date="2017-03" db="EMBL/GenBank/DDBJ databases">
        <title>Novel pathways for hydrocarbon cycling and metabolic interdependencies in hydrothermal sediment communities.</title>
        <authorList>
            <person name="Dombrowski N."/>
            <person name="Seitz K."/>
            <person name="Teske A."/>
            <person name="Baker B."/>
        </authorList>
    </citation>
    <scope>NUCLEOTIDE SEQUENCE [LARGE SCALE GENOMIC DNA]</scope>
</reference>
<evidence type="ECO:0000313" key="4">
    <source>
        <dbReference type="Proteomes" id="UP000192611"/>
    </source>
</evidence>
<dbReference type="Proteomes" id="UP000192611">
    <property type="component" value="Unassembled WGS sequence"/>
</dbReference>
<feature type="transmembrane region" description="Helical" evidence="1">
    <location>
        <begin position="26"/>
        <end position="44"/>
    </location>
</feature>
<evidence type="ECO:0000313" key="3">
    <source>
        <dbReference type="EMBL" id="OQX91240.1"/>
    </source>
</evidence>
<evidence type="ECO:0000256" key="1">
    <source>
        <dbReference type="SAM" id="Phobius"/>
    </source>
</evidence>
<dbReference type="Pfam" id="PF13399">
    <property type="entry name" value="LytR_C"/>
    <property type="match status" value="1"/>
</dbReference>
<evidence type="ECO:0000259" key="2">
    <source>
        <dbReference type="Pfam" id="PF13399"/>
    </source>
</evidence>
<feature type="domain" description="LytR/CpsA/Psr regulator C-terminal" evidence="2">
    <location>
        <begin position="181"/>
        <end position="259"/>
    </location>
</feature>
<dbReference type="InterPro" id="IPR027381">
    <property type="entry name" value="LytR/CpsA/Psr_C"/>
</dbReference>
<keyword evidence="1" id="KW-0472">Membrane</keyword>
<keyword evidence="1" id="KW-0812">Transmembrane</keyword>
<dbReference type="EMBL" id="NATQ01000005">
    <property type="protein sequence ID" value="OQX91240.1"/>
    <property type="molecule type" value="Genomic_DNA"/>
</dbReference>
<sequence>MTRKRFGVGRTGGTKSSQEIDGTAKAIMGVILLLCFFYLVYASLKYSERFLSGAEVEHFNYGSEGSGLIDDMSKCSVRVFIGREGSERWLDIKSVVESTGFGNISIAYIVSPQDVKDSIYYVPSSVVSLNKLISATKTISERAELPEPVRLDAQIIIGKDIPTIYRNALSNEEFDLSGISFEILNGSGIEGAASQVADLLRSHGGRINDIRNADSFNYDKTFIRTGMGQKSHIIPVLDFFGMGDGRLDESLDQIIIVLGE</sequence>
<comment type="caution">
    <text evidence="3">The sequence shown here is derived from an EMBL/GenBank/DDBJ whole genome shotgun (WGS) entry which is preliminary data.</text>
</comment>
<accession>A0A1W9S4I9</accession>
<keyword evidence="1" id="KW-1133">Transmembrane helix</keyword>